<reference evidence="1" key="1">
    <citation type="submission" date="2014-11" db="EMBL/GenBank/DDBJ databases">
        <authorList>
            <person name="Amaro Gonzalez C."/>
        </authorList>
    </citation>
    <scope>NUCLEOTIDE SEQUENCE</scope>
</reference>
<name>A0A0E9PGH6_ANGAN</name>
<sequence>MPCYVLFEIKLFGCSQLPDILSTAQWA</sequence>
<dbReference type="AlphaFoldDB" id="A0A0E9PGH6"/>
<proteinExistence type="predicted"/>
<organism evidence="1">
    <name type="scientific">Anguilla anguilla</name>
    <name type="common">European freshwater eel</name>
    <name type="synonym">Muraena anguilla</name>
    <dbReference type="NCBI Taxonomy" id="7936"/>
    <lineage>
        <taxon>Eukaryota</taxon>
        <taxon>Metazoa</taxon>
        <taxon>Chordata</taxon>
        <taxon>Craniata</taxon>
        <taxon>Vertebrata</taxon>
        <taxon>Euteleostomi</taxon>
        <taxon>Actinopterygii</taxon>
        <taxon>Neopterygii</taxon>
        <taxon>Teleostei</taxon>
        <taxon>Anguilliformes</taxon>
        <taxon>Anguillidae</taxon>
        <taxon>Anguilla</taxon>
    </lineage>
</organism>
<accession>A0A0E9PGH6</accession>
<reference evidence="1" key="2">
    <citation type="journal article" date="2015" name="Fish Shellfish Immunol.">
        <title>Early steps in the European eel (Anguilla anguilla)-Vibrio vulnificus interaction in the gills: Role of the RtxA13 toxin.</title>
        <authorList>
            <person name="Callol A."/>
            <person name="Pajuelo D."/>
            <person name="Ebbesson L."/>
            <person name="Teles M."/>
            <person name="MacKenzie S."/>
            <person name="Amaro C."/>
        </authorList>
    </citation>
    <scope>NUCLEOTIDE SEQUENCE</scope>
</reference>
<dbReference type="EMBL" id="GBXM01104933">
    <property type="protein sequence ID" value="JAH03644.1"/>
    <property type="molecule type" value="Transcribed_RNA"/>
</dbReference>
<evidence type="ECO:0000313" key="1">
    <source>
        <dbReference type="EMBL" id="JAH03644.1"/>
    </source>
</evidence>
<protein>
    <submittedName>
        <fullName evidence="1">Uncharacterized protein</fullName>
    </submittedName>
</protein>